<dbReference type="PROSITE" id="PS51380">
    <property type="entry name" value="EXS"/>
    <property type="match status" value="1"/>
</dbReference>
<accession>A0A182FJX0</accession>
<keyword evidence="16" id="KW-1185">Reference proteome</keyword>
<organism evidence="15 16">
    <name type="scientific">Anopheles albimanus</name>
    <name type="common">New world malaria mosquito</name>
    <dbReference type="NCBI Taxonomy" id="7167"/>
    <lineage>
        <taxon>Eukaryota</taxon>
        <taxon>Metazoa</taxon>
        <taxon>Ecdysozoa</taxon>
        <taxon>Arthropoda</taxon>
        <taxon>Hexapoda</taxon>
        <taxon>Insecta</taxon>
        <taxon>Pterygota</taxon>
        <taxon>Neoptera</taxon>
        <taxon>Endopterygota</taxon>
        <taxon>Diptera</taxon>
        <taxon>Nematocera</taxon>
        <taxon>Culicoidea</taxon>
        <taxon>Culicidae</taxon>
        <taxon>Anophelinae</taxon>
        <taxon>Anopheles</taxon>
    </lineage>
</organism>
<keyword evidence="10" id="KW-0472">Membrane</keyword>
<evidence type="ECO:0000256" key="7">
    <source>
        <dbReference type="ARBA" id="ARBA00022989"/>
    </source>
</evidence>
<evidence type="ECO:0000256" key="14">
    <source>
        <dbReference type="ARBA" id="ARBA00041206"/>
    </source>
</evidence>
<dbReference type="GO" id="GO:0016036">
    <property type="term" value="P:cellular response to phosphate starvation"/>
    <property type="evidence" value="ECO:0007669"/>
    <property type="project" value="TreeGrafter"/>
</dbReference>
<dbReference type="InterPro" id="IPR004342">
    <property type="entry name" value="EXS_C"/>
</dbReference>
<protein>
    <recommendedName>
        <fullName evidence="13">Large ribosomal subunit protein mL38</fullName>
    </recommendedName>
    <alternativeName>
        <fullName evidence="14">39S ribosomal protein L38, mitochondrial</fullName>
    </alternativeName>
</protein>
<evidence type="ECO:0000313" key="15">
    <source>
        <dbReference type="EnsemblMetazoa" id="AALB006815-PA"/>
    </source>
</evidence>
<dbReference type="VEuPathDB" id="VectorBase:AALB20_032793"/>
<dbReference type="InterPro" id="IPR008914">
    <property type="entry name" value="PEBP"/>
</dbReference>
<dbReference type="GO" id="GO:0005743">
    <property type="term" value="C:mitochondrial inner membrane"/>
    <property type="evidence" value="ECO:0007669"/>
    <property type="project" value="UniProtKB-ARBA"/>
</dbReference>
<dbReference type="GO" id="GO:0005886">
    <property type="term" value="C:plasma membrane"/>
    <property type="evidence" value="ECO:0007669"/>
    <property type="project" value="TreeGrafter"/>
</dbReference>
<keyword evidence="6" id="KW-0689">Ribosomal protein</keyword>
<proteinExistence type="inferred from homology"/>
<comment type="subcellular location">
    <subcellularLocation>
        <location evidence="1">Membrane</location>
        <topology evidence="1">Multi-pass membrane protein</topology>
    </subcellularLocation>
    <subcellularLocation>
        <location evidence="2">Mitochondrion</location>
    </subcellularLocation>
</comment>
<name>A0A182FJX0_ANOAL</name>
<evidence type="ECO:0000256" key="4">
    <source>
        <dbReference type="ARBA" id="ARBA00022692"/>
    </source>
</evidence>
<evidence type="ECO:0000256" key="12">
    <source>
        <dbReference type="ARBA" id="ARBA00038016"/>
    </source>
</evidence>
<dbReference type="EnsemblMetazoa" id="AALB006815-RA">
    <property type="protein sequence ID" value="AALB006815-PA"/>
    <property type="gene ID" value="AALB006815"/>
</dbReference>
<evidence type="ECO:0000256" key="5">
    <source>
        <dbReference type="ARBA" id="ARBA00022946"/>
    </source>
</evidence>
<reference evidence="15 16" key="1">
    <citation type="journal article" date="2017" name="G3 (Bethesda)">
        <title>The Physical Genome Mapping of Anopheles albimanus Corrected Scaffold Misassemblies and Identified Interarm Rearrangements in Genus Anopheles.</title>
        <authorList>
            <person name="Artemov G.N."/>
            <person name="Peery A.N."/>
            <person name="Jiang X."/>
            <person name="Tu Z."/>
            <person name="Stegniy V.N."/>
            <person name="Sharakhova M.V."/>
            <person name="Sharakhov I.V."/>
        </authorList>
    </citation>
    <scope>NUCLEOTIDE SEQUENCE [LARGE SCALE GENOMIC DNA]</scope>
    <source>
        <strain evidence="15 16">ALBI9_A</strain>
    </source>
</reference>
<dbReference type="CDD" id="cd00866">
    <property type="entry name" value="PEBP_euk"/>
    <property type="match status" value="1"/>
</dbReference>
<dbReference type="GO" id="GO:0006817">
    <property type="term" value="P:phosphate ion transport"/>
    <property type="evidence" value="ECO:0007669"/>
    <property type="project" value="TreeGrafter"/>
</dbReference>
<comment type="similarity">
    <text evidence="3">Belongs to the SYG1 (TC 2.A.94) family.</text>
</comment>
<keyword evidence="9" id="KW-0496">Mitochondrion</keyword>
<evidence type="ECO:0000313" key="16">
    <source>
        <dbReference type="Proteomes" id="UP000069272"/>
    </source>
</evidence>
<comment type="similarity">
    <text evidence="12">Belongs to the phosphatidylethanolamine-binding protein family. Mitochondrion-specific ribosomal protein mL38 subfamily.</text>
</comment>
<dbReference type="Gene3D" id="3.90.280.10">
    <property type="entry name" value="PEBP-like"/>
    <property type="match status" value="1"/>
</dbReference>
<dbReference type="AlphaFoldDB" id="A0A182FJX0"/>
<dbReference type="FunFam" id="3.90.280.10:FF:000002">
    <property type="entry name" value="39S ribosomal protein L38, mitochondrial"/>
    <property type="match status" value="1"/>
</dbReference>
<dbReference type="InterPro" id="IPR004331">
    <property type="entry name" value="SPX_dom"/>
</dbReference>
<dbReference type="Pfam" id="PF01161">
    <property type="entry name" value="PBP"/>
    <property type="match status" value="1"/>
</dbReference>
<dbReference type="Pfam" id="PF03124">
    <property type="entry name" value="EXS"/>
    <property type="match status" value="1"/>
</dbReference>
<evidence type="ECO:0000256" key="9">
    <source>
        <dbReference type="ARBA" id="ARBA00023128"/>
    </source>
</evidence>
<evidence type="ECO:0000256" key="11">
    <source>
        <dbReference type="ARBA" id="ARBA00023274"/>
    </source>
</evidence>
<evidence type="ECO:0000256" key="13">
    <source>
        <dbReference type="ARBA" id="ARBA00039444"/>
    </source>
</evidence>
<dbReference type="GO" id="GO:0005840">
    <property type="term" value="C:ribosome"/>
    <property type="evidence" value="ECO:0007669"/>
    <property type="project" value="UniProtKB-KW"/>
</dbReference>
<keyword evidence="4" id="KW-0812">Transmembrane</keyword>
<dbReference type="GO" id="GO:0005794">
    <property type="term" value="C:Golgi apparatus"/>
    <property type="evidence" value="ECO:0007669"/>
    <property type="project" value="TreeGrafter"/>
</dbReference>
<dbReference type="PROSITE" id="PS51382">
    <property type="entry name" value="SPX"/>
    <property type="match status" value="1"/>
</dbReference>
<evidence type="ECO:0000256" key="10">
    <source>
        <dbReference type="ARBA" id="ARBA00023136"/>
    </source>
</evidence>
<dbReference type="CDD" id="cd14477">
    <property type="entry name" value="SPX_XPR1_like"/>
    <property type="match status" value="1"/>
</dbReference>
<dbReference type="Proteomes" id="UP000069272">
    <property type="component" value="Chromosome X"/>
</dbReference>
<keyword evidence="8" id="KW-0175">Coiled coil</keyword>
<keyword evidence="7" id="KW-1133">Transmembrane helix</keyword>
<dbReference type="Pfam" id="PF03105">
    <property type="entry name" value="SPX"/>
    <property type="match status" value="2"/>
</dbReference>
<reference evidence="15" key="2">
    <citation type="submission" date="2022-08" db="UniProtKB">
        <authorList>
            <consortium name="EnsemblMetazoa"/>
        </authorList>
    </citation>
    <scope>IDENTIFICATION</scope>
    <source>
        <strain evidence="15">STECLA/ALBI9_A</strain>
    </source>
</reference>
<dbReference type="InterPro" id="IPR036610">
    <property type="entry name" value="PEBP-like_sf"/>
</dbReference>
<dbReference type="GO" id="GO:1990904">
    <property type="term" value="C:ribonucleoprotein complex"/>
    <property type="evidence" value="ECO:0007669"/>
    <property type="project" value="UniProtKB-KW"/>
</dbReference>
<dbReference type="STRING" id="7167.A0A182FJX0"/>
<evidence type="ECO:0000256" key="6">
    <source>
        <dbReference type="ARBA" id="ARBA00022980"/>
    </source>
</evidence>
<evidence type="ECO:0000256" key="2">
    <source>
        <dbReference type="ARBA" id="ARBA00004173"/>
    </source>
</evidence>
<evidence type="ECO:0000256" key="1">
    <source>
        <dbReference type="ARBA" id="ARBA00004141"/>
    </source>
</evidence>
<dbReference type="PANTHER" id="PTHR10783">
    <property type="entry name" value="XENOTROPIC AND POLYTROPIC RETROVIRUS RECEPTOR 1-RELATED"/>
    <property type="match status" value="1"/>
</dbReference>
<keyword evidence="5" id="KW-0809">Transit peptide</keyword>
<keyword evidence="11" id="KW-0687">Ribonucleoprotein</keyword>
<dbReference type="VEuPathDB" id="VectorBase:AALB006815"/>
<dbReference type="GO" id="GO:0000822">
    <property type="term" value="F:inositol hexakisphosphate binding"/>
    <property type="evidence" value="ECO:0007669"/>
    <property type="project" value="TreeGrafter"/>
</dbReference>
<evidence type="ECO:0000256" key="8">
    <source>
        <dbReference type="ARBA" id="ARBA00023054"/>
    </source>
</evidence>
<dbReference type="InterPro" id="IPR035810">
    <property type="entry name" value="PEBP_euk"/>
</dbReference>
<evidence type="ECO:0000256" key="3">
    <source>
        <dbReference type="ARBA" id="ARBA00009665"/>
    </source>
</evidence>
<dbReference type="PANTHER" id="PTHR10783:SF127">
    <property type="entry name" value="LD30826P-RELATED"/>
    <property type="match status" value="1"/>
</dbReference>
<sequence length="1086" mass="126148">MKFAEHLSAHITPEWRKQYINYEEMKGLLYTANEAAPAIESVEPDVRMRHFANFDESFYNYSDNELKKINTFFAEKLAEATRKYATLSNQLRTQLEMHQKSKGGKGASHKPVQLPHRKAQELKLAFSEFYLSLILLQNYQNLNHTGFRKIMKKHDKILASDTGASYLKDVVEMSCFFSNKDIGKLINETETTVTVQLEGGDRQRAMKRLRVPPLGEQQSPWITFKVGLFVGCFVVLLVTIILSAIFHYRDVGDNLRIAFRLYRGPMLLILFIFLIGINIYGWRSSGVNHVLIFELDPRNHLSEQHLMEMAAILAVVWSLSLLCFLYSASLSIPPFVNPLVLTVLMIVFLINPFRIFRYEARFWLLKTIGRMTAAPFFHVGFADFWLADQLNSLVTALLDFQFLVCFYATNGNWSEAGNTDQCMDRNYIIRPIVNCLPAWFRFAQCLRRYRDSREAFPHLANAGKYATTFCVVIFGTLRNMNKDKYDDSFDNVFLWLWLLSSVVSACYAYTWDIKMDWGLFDKNAGENRCLREEIVYSMPSFYYVAIVEDLVLRFSWAVGFVLNENGLMSGDLITSITAPLEVFRRFVWNFFRLENEHLNNCGKFRAVRDISIAPLDSNDQAIIVKMMDEEDGVTNRTSLKFYHFLLPGQLVFPFLTQNMAHLLQCTGVQLLLNPANLLKCSLRHGHRLRGRAPGDAKTLAERLQAENVIDPEISKPVNIGFPFVKPSRAAQLGERLAHLKEQRKNPELERLSRERKLEIDLEQVREDWLKTSGPFHIRRAAEHYGVFEHLFGAAYFVPRVELRIRYETSVGSDDSEATTIEHPVRYGNLLKPAETLSAPIVEFDGRFQFNGSASQEANKKDTEPHWWTLVLTNPDGHLENSEHEYCHWFIGNIPNGDVSKGETLMPYLQPFPTKGTGYHRHIFVLYKQHEGQIDYSQYRCNGQPYSLTERTFRTLDFYRAHQDRLTPAGLAFFQCDWDASVTAFFHERLGRPQPVYEYDFPRPYIRDQEWFPQRKPFNLYLDKYRDPAQIRKEYLARKLARVHPFEGPEKPLRFPNAHPISPDVPSWLRTEMRKDRLGWGRINDIK</sequence>
<dbReference type="SUPFAM" id="SSF49777">
    <property type="entry name" value="PEBP-like"/>
    <property type="match status" value="1"/>
</dbReference>
<dbReference type="VEuPathDB" id="VectorBase:AALB20_037601"/>